<keyword evidence="4 6" id="KW-0472">Membrane</keyword>
<evidence type="ECO:0000313" key="9">
    <source>
        <dbReference type="Proteomes" id="UP000678499"/>
    </source>
</evidence>
<evidence type="ECO:0000256" key="2">
    <source>
        <dbReference type="ARBA" id="ARBA00022692"/>
    </source>
</evidence>
<evidence type="ECO:0000256" key="3">
    <source>
        <dbReference type="ARBA" id="ARBA00022989"/>
    </source>
</evidence>
<keyword evidence="3 6" id="KW-1133">Transmembrane helix</keyword>
<dbReference type="GO" id="GO:0055085">
    <property type="term" value="P:transmembrane transport"/>
    <property type="evidence" value="ECO:0007669"/>
    <property type="project" value="InterPro"/>
</dbReference>
<feature type="compositionally biased region" description="Polar residues" evidence="5">
    <location>
        <begin position="626"/>
        <end position="637"/>
    </location>
</feature>
<feature type="compositionally biased region" description="Basic and acidic residues" evidence="5">
    <location>
        <begin position="647"/>
        <end position="660"/>
    </location>
</feature>
<gene>
    <name evidence="8" type="ORF">NMOB1V02_LOCUS4277</name>
</gene>
<dbReference type="InterPro" id="IPR004776">
    <property type="entry name" value="Mem_transp_PIN-like"/>
</dbReference>
<feature type="transmembrane region" description="Helical" evidence="6">
    <location>
        <begin position="200"/>
        <end position="230"/>
    </location>
</feature>
<reference evidence="8" key="1">
    <citation type="submission" date="2020-11" db="EMBL/GenBank/DDBJ databases">
        <authorList>
            <person name="Tran Van P."/>
        </authorList>
    </citation>
    <scope>NUCLEOTIDE SEQUENCE</scope>
</reference>
<dbReference type="Proteomes" id="UP000678499">
    <property type="component" value="Unassembled WGS sequence"/>
</dbReference>
<dbReference type="InterPro" id="IPR036388">
    <property type="entry name" value="WH-like_DNA-bd_sf"/>
</dbReference>
<feature type="transmembrane region" description="Helical" evidence="6">
    <location>
        <begin position="64"/>
        <end position="82"/>
    </location>
</feature>
<proteinExistence type="predicted"/>
<dbReference type="PANTHER" id="PTHR22829:SF5">
    <property type="entry name" value="INTEGRAL MEMBRANE PROTEIN GPR155"/>
    <property type="match status" value="1"/>
</dbReference>
<feature type="region of interest" description="Disordered" evidence="5">
    <location>
        <begin position="567"/>
        <end position="675"/>
    </location>
</feature>
<feature type="transmembrane region" description="Helical" evidence="6">
    <location>
        <begin position="379"/>
        <end position="400"/>
    </location>
</feature>
<sequence>MDVDVGRGNIISSKNAAPINISIGASGDMAFDNLYPAVIECFFVIICGYIAGKASLISPFEAKGLNTFVGTFALPCLIFHSLAELNFASVNWKFLLAIFISKTVVFIIVVLITILVHRPVDFGRSGLYAIFCTQSNDFALGYPIIFSLYKNIHPEFPSYLYLVAPVSLVFLNPIGFVMMEWQKRRDEVRLGEIEASKDSAGSLCLQIAGGVAKNPIVIMTALGIVGNFAFQQCVPAIIVGILKVFAAAYPATALFVLGLRLVGSLRRLHGAALVVPAILIMTKGLVFPLITREVVDNLQPGTTANETKDFSDYGFLYGTFPTAPPVFVYAAQYNIEVDMIASAMVIGTFLSAMVMFVSAKMVTLTNVLPDDYMDQLNVFLLNVAIFGIIASVGVIGIFTVTRKWRKMPHFVTFCLVISQVVDRLYWGDHVVSSGLHGSLEIVPAIFRLFVRRIFITDLDRASGDQLVASTLEEFDRCAQISEIFSDRRLPGVIASCLLGVVAIEAELIQRRDPNFQYGRTQAVVALIVLIVCFLTTVSCLIVQQRLKRNYPGGRAYRPVVFEAGEDDELLDDDGDTDSSGLRSNRRRRRSSGMNDVDNDSLSSYGVASEMEVLEEVSEPPSSAVSKNPSFATKNAPSVEQDVNRITTDLEHNEGDQSPEKHTRRSRRASEAAANRLRRQHTVALQQMRLSLLSMQDNAVARAPSTVALSATMRACSSHFNSLSGSARLQFEESTLTRGRDSEHQLLRHVILLLILCTSMLVGLSLCLWTLVVEGNSGIYIELVFLDVALNFGQSFFVFALFGLDEKLVIAPLLKRWRRCFHGTVLVEPPPPGKLSPETIFTCQQFVSYHMDSCVRDIVRDRKFRNKFYRQAFCGNEFVDWVLVVGLAPDRAQAAKYGKHLLTGRVLRHYDNEHHFHDQPLFYTFCDPIERDRLFQSFDPGTE</sequence>
<evidence type="ECO:0000256" key="4">
    <source>
        <dbReference type="ARBA" id="ARBA00023136"/>
    </source>
</evidence>
<dbReference type="OrthoDB" id="2133778at2759"/>
<dbReference type="AlphaFoldDB" id="A0A7R9BL25"/>
<dbReference type="InterPro" id="IPR036390">
    <property type="entry name" value="WH_DNA-bd_sf"/>
</dbReference>
<evidence type="ECO:0000256" key="1">
    <source>
        <dbReference type="ARBA" id="ARBA00004141"/>
    </source>
</evidence>
<feature type="transmembrane region" description="Helical" evidence="6">
    <location>
        <begin position="236"/>
        <end position="259"/>
    </location>
</feature>
<feature type="transmembrane region" description="Helical" evidence="6">
    <location>
        <begin position="94"/>
        <end position="115"/>
    </location>
</feature>
<feature type="transmembrane region" description="Helical" evidence="6">
    <location>
        <begin position="749"/>
        <end position="771"/>
    </location>
</feature>
<feature type="transmembrane region" description="Helical" evidence="6">
    <location>
        <begin position="158"/>
        <end position="179"/>
    </location>
</feature>
<dbReference type="Pfam" id="PF00610">
    <property type="entry name" value="DEP"/>
    <property type="match status" value="1"/>
</dbReference>
<feature type="transmembrane region" description="Helical" evidence="6">
    <location>
        <begin position="337"/>
        <end position="359"/>
    </location>
</feature>
<dbReference type="Pfam" id="PF03547">
    <property type="entry name" value="Mem_trans"/>
    <property type="match status" value="1"/>
</dbReference>
<evidence type="ECO:0000256" key="6">
    <source>
        <dbReference type="SAM" id="Phobius"/>
    </source>
</evidence>
<accession>A0A7R9BL25</accession>
<dbReference type="Gene3D" id="1.10.10.10">
    <property type="entry name" value="Winged helix-like DNA-binding domain superfamily/Winged helix DNA-binding domain"/>
    <property type="match status" value="1"/>
</dbReference>
<dbReference type="SUPFAM" id="SSF46785">
    <property type="entry name" value="Winged helix' DNA-binding domain"/>
    <property type="match status" value="1"/>
</dbReference>
<protein>
    <recommendedName>
        <fullName evidence="7">DEP domain-containing protein</fullName>
    </recommendedName>
</protein>
<dbReference type="GO" id="GO:0016020">
    <property type="term" value="C:membrane"/>
    <property type="evidence" value="ECO:0007669"/>
    <property type="project" value="UniProtKB-SubCell"/>
</dbReference>
<name>A0A7R9BL25_9CRUS</name>
<dbReference type="InterPro" id="IPR037368">
    <property type="entry name" value="GPR155_DEP"/>
</dbReference>
<evidence type="ECO:0000259" key="7">
    <source>
        <dbReference type="PROSITE" id="PS50186"/>
    </source>
</evidence>
<evidence type="ECO:0000313" key="8">
    <source>
        <dbReference type="EMBL" id="CAD7276518.1"/>
    </source>
</evidence>
<keyword evidence="2 6" id="KW-0812">Transmembrane</keyword>
<organism evidence="8">
    <name type="scientific">Notodromas monacha</name>
    <dbReference type="NCBI Taxonomy" id="399045"/>
    <lineage>
        <taxon>Eukaryota</taxon>
        <taxon>Metazoa</taxon>
        <taxon>Ecdysozoa</taxon>
        <taxon>Arthropoda</taxon>
        <taxon>Crustacea</taxon>
        <taxon>Oligostraca</taxon>
        <taxon>Ostracoda</taxon>
        <taxon>Podocopa</taxon>
        <taxon>Podocopida</taxon>
        <taxon>Cypridocopina</taxon>
        <taxon>Cypridoidea</taxon>
        <taxon>Cyprididae</taxon>
        <taxon>Notodromas</taxon>
    </lineage>
</organism>
<feature type="compositionally biased region" description="Acidic residues" evidence="5">
    <location>
        <begin position="567"/>
        <end position="576"/>
    </location>
</feature>
<dbReference type="InterPro" id="IPR051832">
    <property type="entry name" value="mTOR-Rac_regulators"/>
</dbReference>
<dbReference type="CDD" id="cd04443">
    <property type="entry name" value="DEP_GPR155"/>
    <property type="match status" value="1"/>
</dbReference>
<feature type="transmembrane region" description="Helical" evidence="6">
    <location>
        <begin position="489"/>
        <end position="508"/>
    </location>
</feature>
<feature type="transmembrane region" description="Helical" evidence="6">
    <location>
        <begin position="777"/>
        <end position="803"/>
    </location>
</feature>
<dbReference type="GO" id="GO:0030514">
    <property type="term" value="P:negative regulation of BMP signaling pathway"/>
    <property type="evidence" value="ECO:0007669"/>
    <property type="project" value="TreeGrafter"/>
</dbReference>
<dbReference type="GO" id="GO:0035556">
    <property type="term" value="P:intracellular signal transduction"/>
    <property type="evidence" value="ECO:0007669"/>
    <property type="project" value="InterPro"/>
</dbReference>
<feature type="transmembrane region" description="Helical" evidence="6">
    <location>
        <begin position="271"/>
        <end position="290"/>
    </location>
</feature>
<dbReference type="EMBL" id="CAJPEX010000643">
    <property type="protein sequence ID" value="CAG0916670.1"/>
    <property type="molecule type" value="Genomic_DNA"/>
</dbReference>
<feature type="transmembrane region" description="Helical" evidence="6">
    <location>
        <begin position="310"/>
        <end position="330"/>
    </location>
</feature>
<comment type="subcellular location">
    <subcellularLocation>
        <location evidence="1">Membrane</location>
        <topology evidence="1">Multi-pass membrane protein</topology>
    </subcellularLocation>
</comment>
<feature type="domain" description="DEP" evidence="7">
    <location>
        <begin position="858"/>
        <end position="926"/>
    </location>
</feature>
<dbReference type="SMART" id="SM00049">
    <property type="entry name" value="DEP"/>
    <property type="match status" value="1"/>
</dbReference>
<dbReference type="InterPro" id="IPR000591">
    <property type="entry name" value="DEP_dom"/>
</dbReference>
<dbReference type="PANTHER" id="PTHR22829">
    <property type="entry name" value="DEP DOMAIN PROTEIN"/>
    <property type="match status" value="1"/>
</dbReference>
<keyword evidence="9" id="KW-1185">Reference proteome</keyword>
<dbReference type="PROSITE" id="PS50186">
    <property type="entry name" value="DEP"/>
    <property type="match status" value="1"/>
</dbReference>
<evidence type="ECO:0000256" key="5">
    <source>
        <dbReference type="SAM" id="MobiDB-lite"/>
    </source>
</evidence>
<feature type="transmembrane region" description="Helical" evidence="6">
    <location>
        <begin position="127"/>
        <end position="146"/>
    </location>
</feature>
<feature type="transmembrane region" description="Helical" evidence="6">
    <location>
        <begin position="34"/>
        <end position="52"/>
    </location>
</feature>
<dbReference type="EMBL" id="OA882680">
    <property type="protein sequence ID" value="CAD7276518.1"/>
    <property type="molecule type" value="Genomic_DNA"/>
</dbReference>
<feature type="transmembrane region" description="Helical" evidence="6">
    <location>
        <begin position="520"/>
        <end position="542"/>
    </location>
</feature>